<dbReference type="InterPro" id="IPR009061">
    <property type="entry name" value="DNA-bd_dom_put_sf"/>
</dbReference>
<dbReference type="RefSeq" id="WP_150087262.1">
    <property type="nucleotide sequence ID" value="NZ_VWSF01000003.1"/>
</dbReference>
<evidence type="ECO:0000313" key="3">
    <source>
        <dbReference type="Proteomes" id="UP000323426"/>
    </source>
</evidence>
<evidence type="ECO:0000259" key="1">
    <source>
        <dbReference type="Pfam" id="PF12728"/>
    </source>
</evidence>
<feature type="domain" description="Helix-turn-helix" evidence="1">
    <location>
        <begin position="36"/>
        <end position="86"/>
    </location>
</feature>
<gene>
    <name evidence="2" type="ORF">F0145_05200</name>
</gene>
<evidence type="ECO:0000313" key="2">
    <source>
        <dbReference type="EMBL" id="KAA5548126.1"/>
    </source>
</evidence>
<organism evidence="2 3">
    <name type="scientific">Adhaeribacter rhizoryzae</name>
    <dbReference type="NCBI Taxonomy" id="2607907"/>
    <lineage>
        <taxon>Bacteria</taxon>
        <taxon>Pseudomonadati</taxon>
        <taxon>Bacteroidota</taxon>
        <taxon>Cytophagia</taxon>
        <taxon>Cytophagales</taxon>
        <taxon>Hymenobacteraceae</taxon>
        <taxon>Adhaeribacter</taxon>
    </lineage>
</organism>
<dbReference type="Proteomes" id="UP000323426">
    <property type="component" value="Unassembled WGS sequence"/>
</dbReference>
<proteinExistence type="predicted"/>
<sequence>MQVELITKEDLQAFRLQLVNELKELLRSHQPTTPEWLRSSEVRKKLKISASTLQNYRISGKLTASKVGSIHFYRSMEVERLLDNNR</sequence>
<dbReference type="Pfam" id="PF12728">
    <property type="entry name" value="HTH_17"/>
    <property type="match status" value="1"/>
</dbReference>
<keyword evidence="3" id="KW-1185">Reference proteome</keyword>
<comment type="caution">
    <text evidence="2">The sequence shown here is derived from an EMBL/GenBank/DDBJ whole genome shotgun (WGS) entry which is preliminary data.</text>
</comment>
<dbReference type="AlphaFoldDB" id="A0A5M6DNX4"/>
<protein>
    <submittedName>
        <fullName evidence="2">Helix-turn-helix domain-containing protein</fullName>
    </submittedName>
</protein>
<name>A0A5M6DNX4_9BACT</name>
<dbReference type="PANTHER" id="PTHR34585">
    <property type="match status" value="1"/>
</dbReference>
<accession>A0A5M6DNX4</accession>
<dbReference type="SUPFAM" id="SSF46955">
    <property type="entry name" value="Putative DNA-binding domain"/>
    <property type="match status" value="1"/>
</dbReference>
<dbReference type="PANTHER" id="PTHR34585:SF22">
    <property type="entry name" value="HELIX-TURN-HELIX DOMAIN-CONTAINING PROTEIN"/>
    <property type="match status" value="1"/>
</dbReference>
<dbReference type="InterPro" id="IPR041657">
    <property type="entry name" value="HTH_17"/>
</dbReference>
<dbReference type="EMBL" id="VWSF01000003">
    <property type="protein sequence ID" value="KAA5548126.1"/>
    <property type="molecule type" value="Genomic_DNA"/>
</dbReference>
<reference evidence="2 3" key="1">
    <citation type="submission" date="2019-09" db="EMBL/GenBank/DDBJ databases">
        <title>Genome sequence and assembly of Adhaeribacter sp.</title>
        <authorList>
            <person name="Chhetri G."/>
        </authorList>
    </citation>
    <scope>NUCLEOTIDE SEQUENCE [LARGE SCALE GENOMIC DNA]</scope>
    <source>
        <strain evidence="2 3">DK36</strain>
    </source>
</reference>